<reference evidence="2" key="1">
    <citation type="journal article" date="2021" name="Nat. Commun.">
        <title>Genetic determinants of endophytism in the Arabidopsis root mycobiome.</title>
        <authorList>
            <person name="Mesny F."/>
            <person name="Miyauchi S."/>
            <person name="Thiergart T."/>
            <person name="Pickel B."/>
            <person name="Atanasova L."/>
            <person name="Karlsson M."/>
            <person name="Huettel B."/>
            <person name="Barry K.W."/>
            <person name="Haridas S."/>
            <person name="Chen C."/>
            <person name="Bauer D."/>
            <person name="Andreopoulos W."/>
            <person name="Pangilinan J."/>
            <person name="LaButti K."/>
            <person name="Riley R."/>
            <person name="Lipzen A."/>
            <person name="Clum A."/>
            <person name="Drula E."/>
            <person name="Henrissat B."/>
            <person name="Kohler A."/>
            <person name="Grigoriev I.V."/>
            <person name="Martin F.M."/>
            <person name="Hacquard S."/>
        </authorList>
    </citation>
    <scope>NUCLEOTIDE SEQUENCE</scope>
    <source>
        <strain evidence="2">MPI-CAGE-AT-0016</strain>
    </source>
</reference>
<gene>
    <name evidence="2" type="ORF">B0T11DRAFT_313844</name>
</gene>
<evidence type="ECO:0000256" key="1">
    <source>
        <dbReference type="SAM" id="SignalP"/>
    </source>
</evidence>
<accession>A0A8K0TMT8</accession>
<organism evidence="2 3">
    <name type="scientific">Plectosphaerella cucumerina</name>
    <dbReference type="NCBI Taxonomy" id="40658"/>
    <lineage>
        <taxon>Eukaryota</taxon>
        <taxon>Fungi</taxon>
        <taxon>Dikarya</taxon>
        <taxon>Ascomycota</taxon>
        <taxon>Pezizomycotina</taxon>
        <taxon>Sordariomycetes</taxon>
        <taxon>Hypocreomycetidae</taxon>
        <taxon>Glomerellales</taxon>
        <taxon>Plectosphaerellaceae</taxon>
        <taxon>Plectosphaerella</taxon>
    </lineage>
</organism>
<dbReference type="OrthoDB" id="4817520at2759"/>
<evidence type="ECO:0000313" key="3">
    <source>
        <dbReference type="Proteomes" id="UP000813385"/>
    </source>
</evidence>
<keyword evidence="3" id="KW-1185">Reference proteome</keyword>
<keyword evidence="1" id="KW-0732">Signal</keyword>
<sequence length="216" mass="23772">MVAFNTLFTSFAALASIAPLVSGAAVPQNRQKDTSIVRRETTWDEYHATNRVFAEQGLCRYYIDPTGRDGLWPCRQYCKSDSVTCNGSGTSDPSTIHANPDGERYTYGECWCSNPALELVVKFTAEGLQELPAITCAVWLEALKQSVFLGTSAIPGVGPVAEAAKWIIRSVSLADKLGGKEGWTNFIKDTCKIDQWDFDMSKAFDIFQSGSSARRF</sequence>
<dbReference type="AlphaFoldDB" id="A0A8K0TMT8"/>
<dbReference type="EMBL" id="JAGPXD010000001">
    <property type="protein sequence ID" value="KAH7375204.1"/>
    <property type="molecule type" value="Genomic_DNA"/>
</dbReference>
<evidence type="ECO:0000313" key="2">
    <source>
        <dbReference type="EMBL" id="KAH7375204.1"/>
    </source>
</evidence>
<comment type="caution">
    <text evidence="2">The sequence shown here is derived from an EMBL/GenBank/DDBJ whole genome shotgun (WGS) entry which is preliminary data.</text>
</comment>
<proteinExistence type="predicted"/>
<name>A0A8K0TMT8_9PEZI</name>
<protein>
    <submittedName>
        <fullName evidence="2">Uncharacterized protein</fullName>
    </submittedName>
</protein>
<dbReference type="Proteomes" id="UP000813385">
    <property type="component" value="Unassembled WGS sequence"/>
</dbReference>
<feature type="chain" id="PRO_5035422117" evidence="1">
    <location>
        <begin position="24"/>
        <end position="216"/>
    </location>
</feature>
<feature type="signal peptide" evidence="1">
    <location>
        <begin position="1"/>
        <end position="23"/>
    </location>
</feature>